<comment type="caution">
    <text evidence="1">The sequence shown here is derived from an EMBL/GenBank/DDBJ whole genome shotgun (WGS) entry which is preliminary data.</text>
</comment>
<proteinExistence type="predicted"/>
<protein>
    <submittedName>
        <fullName evidence="1">Uncharacterized protein</fullName>
    </submittedName>
</protein>
<dbReference type="Proteomes" id="UP000275613">
    <property type="component" value="Unassembled WGS sequence"/>
</dbReference>
<evidence type="ECO:0000313" key="1">
    <source>
        <dbReference type="EMBL" id="RMO55533.1"/>
    </source>
</evidence>
<accession>A0A3M3WEL8</accession>
<name>A0A3M3WEL8_PSEA0</name>
<organism evidence="1 2">
    <name type="scientific">Pseudomonas amygdali pv. eriobotryae</name>
    <dbReference type="NCBI Taxonomy" id="129137"/>
    <lineage>
        <taxon>Bacteria</taxon>
        <taxon>Pseudomonadati</taxon>
        <taxon>Pseudomonadota</taxon>
        <taxon>Gammaproteobacteria</taxon>
        <taxon>Pseudomonadales</taxon>
        <taxon>Pseudomonadaceae</taxon>
        <taxon>Pseudomonas</taxon>
        <taxon>Pseudomonas amygdali</taxon>
    </lineage>
</organism>
<dbReference type="AlphaFoldDB" id="A0A3M3WEL8"/>
<dbReference type="EMBL" id="RBPV01000309">
    <property type="protein sequence ID" value="RMO55533.1"/>
    <property type="molecule type" value="Genomic_DNA"/>
</dbReference>
<evidence type="ECO:0000313" key="2">
    <source>
        <dbReference type="Proteomes" id="UP000275613"/>
    </source>
</evidence>
<reference evidence="1 2" key="1">
    <citation type="submission" date="2018-08" db="EMBL/GenBank/DDBJ databases">
        <title>Recombination of ecologically and evolutionarily significant loci maintains genetic cohesion in the Pseudomonas syringae species complex.</title>
        <authorList>
            <person name="Dillon M."/>
            <person name="Thakur S."/>
            <person name="Almeida R.N.D."/>
            <person name="Weir B.S."/>
            <person name="Guttman D.S."/>
        </authorList>
    </citation>
    <scope>NUCLEOTIDE SEQUENCE [LARGE SCALE GENOMIC DNA]</scope>
    <source>
        <strain evidence="1 2">ICMP 4316</strain>
    </source>
</reference>
<sequence length="52" mass="5796">MTDFSGFKHAQLLIGDGSENARWTTLSEHSDHRLQASVNPRSSDRTFILAHG</sequence>
<gene>
    <name evidence="1" type="ORF">ALQ39_102117</name>
</gene>